<dbReference type="SUPFAM" id="SSF55785">
    <property type="entry name" value="PYP-like sensor domain (PAS domain)"/>
    <property type="match status" value="6"/>
</dbReference>
<dbReference type="PANTHER" id="PTHR43304">
    <property type="entry name" value="PHYTOCHROME-LIKE PROTEIN CPH1"/>
    <property type="match status" value="1"/>
</dbReference>
<keyword evidence="5" id="KW-0418">Kinase</keyword>
<keyword evidence="12" id="KW-1185">Reference proteome</keyword>
<dbReference type="Gene3D" id="1.10.287.130">
    <property type="match status" value="1"/>
</dbReference>
<keyword evidence="4" id="KW-0808">Transferase</keyword>
<dbReference type="Proteomes" id="UP000529417">
    <property type="component" value="Unassembled WGS sequence"/>
</dbReference>
<dbReference type="GO" id="GO:0000155">
    <property type="term" value="F:phosphorelay sensor kinase activity"/>
    <property type="evidence" value="ECO:0007669"/>
    <property type="project" value="InterPro"/>
</dbReference>
<dbReference type="CDD" id="cd00130">
    <property type="entry name" value="PAS"/>
    <property type="match status" value="4"/>
</dbReference>
<dbReference type="SMART" id="SM00448">
    <property type="entry name" value="REC"/>
    <property type="match status" value="1"/>
</dbReference>
<evidence type="ECO:0000259" key="8">
    <source>
        <dbReference type="PROSITE" id="PS50110"/>
    </source>
</evidence>
<accession>A0A7Z0I268</accession>
<evidence type="ECO:0000256" key="2">
    <source>
        <dbReference type="ARBA" id="ARBA00012438"/>
    </source>
</evidence>
<dbReference type="InterPro" id="IPR003594">
    <property type="entry name" value="HATPase_dom"/>
</dbReference>
<dbReference type="PROSITE" id="PS50112">
    <property type="entry name" value="PAS"/>
    <property type="match status" value="4"/>
</dbReference>
<dbReference type="Pfam" id="PF00072">
    <property type="entry name" value="Response_reg"/>
    <property type="match status" value="1"/>
</dbReference>
<dbReference type="SMART" id="SM00086">
    <property type="entry name" value="PAC"/>
    <property type="match status" value="4"/>
</dbReference>
<dbReference type="Pfam" id="PF13188">
    <property type="entry name" value="PAS_8"/>
    <property type="match status" value="1"/>
</dbReference>
<dbReference type="CDD" id="cd18161">
    <property type="entry name" value="REC_hyHK_blue-like"/>
    <property type="match status" value="1"/>
</dbReference>
<dbReference type="InterPro" id="IPR003661">
    <property type="entry name" value="HisK_dim/P_dom"/>
</dbReference>
<dbReference type="InterPro" id="IPR001789">
    <property type="entry name" value="Sig_transdc_resp-reg_receiver"/>
</dbReference>
<dbReference type="EMBL" id="JACBXS010000054">
    <property type="protein sequence ID" value="NYS26580.1"/>
    <property type="molecule type" value="Genomic_DNA"/>
</dbReference>
<evidence type="ECO:0000256" key="3">
    <source>
        <dbReference type="ARBA" id="ARBA00022553"/>
    </source>
</evidence>
<dbReference type="NCBIfam" id="TIGR00229">
    <property type="entry name" value="sensory_box"/>
    <property type="match status" value="4"/>
</dbReference>
<dbReference type="Gene3D" id="3.30.565.10">
    <property type="entry name" value="Histidine kinase-like ATPase, C-terminal domain"/>
    <property type="match status" value="1"/>
</dbReference>
<feature type="domain" description="PAC" evidence="10">
    <location>
        <begin position="582"/>
        <end position="636"/>
    </location>
</feature>
<dbReference type="Pfam" id="PF08448">
    <property type="entry name" value="PAS_4"/>
    <property type="match status" value="1"/>
</dbReference>
<dbReference type="Pfam" id="PF02518">
    <property type="entry name" value="HATPase_c"/>
    <property type="match status" value="1"/>
</dbReference>
<feature type="domain" description="PAC" evidence="10">
    <location>
        <begin position="338"/>
        <end position="390"/>
    </location>
</feature>
<dbReference type="InterPro" id="IPR035965">
    <property type="entry name" value="PAS-like_dom_sf"/>
</dbReference>
<dbReference type="SUPFAM" id="SSF47384">
    <property type="entry name" value="Homodimeric domain of signal transducing histidine kinase"/>
    <property type="match status" value="1"/>
</dbReference>
<evidence type="ECO:0000256" key="1">
    <source>
        <dbReference type="ARBA" id="ARBA00000085"/>
    </source>
</evidence>
<dbReference type="Gene3D" id="3.40.50.2300">
    <property type="match status" value="1"/>
</dbReference>
<proteinExistence type="predicted"/>
<protein>
    <recommendedName>
        <fullName evidence="2">histidine kinase</fullName>
        <ecNumber evidence="2">2.7.13.3</ecNumber>
    </recommendedName>
</protein>
<dbReference type="Pfam" id="PF00512">
    <property type="entry name" value="HisKA"/>
    <property type="match status" value="1"/>
</dbReference>
<dbReference type="SMART" id="SM00388">
    <property type="entry name" value="HisKA"/>
    <property type="match status" value="1"/>
</dbReference>
<feature type="domain" description="Response regulatory" evidence="8">
    <location>
        <begin position="1022"/>
        <end position="1138"/>
    </location>
</feature>
<dbReference type="SUPFAM" id="SSF55874">
    <property type="entry name" value="ATPase domain of HSP90 chaperone/DNA topoisomerase II/histidine kinase"/>
    <property type="match status" value="1"/>
</dbReference>
<evidence type="ECO:0000259" key="10">
    <source>
        <dbReference type="PROSITE" id="PS50113"/>
    </source>
</evidence>
<feature type="domain" description="PAS" evidence="9">
    <location>
        <begin position="637"/>
        <end position="709"/>
    </location>
</feature>
<dbReference type="InterPro" id="IPR036097">
    <property type="entry name" value="HisK_dim/P_sf"/>
</dbReference>
<dbReference type="InterPro" id="IPR013656">
    <property type="entry name" value="PAS_4"/>
</dbReference>
<organism evidence="11 12">
    <name type="scientific">Rhabdonatronobacter sediminivivens</name>
    <dbReference type="NCBI Taxonomy" id="2743469"/>
    <lineage>
        <taxon>Bacteria</taxon>
        <taxon>Pseudomonadati</taxon>
        <taxon>Pseudomonadota</taxon>
        <taxon>Alphaproteobacteria</taxon>
        <taxon>Rhodobacterales</taxon>
        <taxon>Paracoccaceae</taxon>
        <taxon>Rhabdonatronobacter</taxon>
    </lineage>
</organism>
<name>A0A7Z0I268_9RHOB</name>
<dbReference type="InterPro" id="IPR052162">
    <property type="entry name" value="Sensor_kinase/Photoreceptor"/>
</dbReference>
<gene>
    <name evidence="11" type="ORF">HUK65_16465</name>
</gene>
<dbReference type="InterPro" id="IPR001610">
    <property type="entry name" value="PAC"/>
</dbReference>
<dbReference type="InterPro" id="IPR005467">
    <property type="entry name" value="His_kinase_dom"/>
</dbReference>
<dbReference type="PROSITE" id="PS50113">
    <property type="entry name" value="PAC"/>
    <property type="match status" value="4"/>
</dbReference>
<dbReference type="PROSITE" id="PS50110">
    <property type="entry name" value="RESPONSE_REGULATORY"/>
    <property type="match status" value="1"/>
</dbReference>
<dbReference type="Pfam" id="PF13426">
    <property type="entry name" value="PAS_9"/>
    <property type="match status" value="1"/>
</dbReference>
<comment type="catalytic activity">
    <reaction evidence="1">
        <text>ATP + protein L-histidine = ADP + protein N-phospho-L-histidine.</text>
        <dbReference type="EC" id="2.7.13.3"/>
    </reaction>
</comment>
<feature type="domain" description="PAS" evidence="9">
    <location>
        <begin position="6"/>
        <end position="71"/>
    </location>
</feature>
<dbReference type="SMART" id="SM00091">
    <property type="entry name" value="PAS"/>
    <property type="match status" value="4"/>
</dbReference>
<dbReference type="RefSeq" id="WP_179907374.1">
    <property type="nucleotide sequence ID" value="NZ_JACBXS010000054.1"/>
</dbReference>
<feature type="domain" description="PAC" evidence="10">
    <location>
        <begin position="213"/>
        <end position="263"/>
    </location>
</feature>
<dbReference type="Pfam" id="PF08447">
    <property type="entry name" value="PAS_3"/>
    <property type="match status" value="3"/>
</dbReference>
<dbReference type="InterPro" id="IPR004358">
    <property type="entry name" value="Sig_transdc_His_kin-like_C"/>
</dbReference>
<evidence type="ECO:0000259" key="7">
    <source>
        <dbReference type="PROSITE" id="PS50109"/>
    </source>
</evidence>
<evidence type="ECO:0000259" key="9">
    <source>
        <dbReference type="PROSITE" id="PS50112"/>
    </source>
</evidence>
<dbReference type="PANTHER" id="PTHR43304:SF1">
    <property type="entry name" value="PAC DOMAIN-CONTAINING PROTEIN"/>
    <property type="match status" value="1"/>
</dbReference>
<dbReference type="PRINTS" id="PR00344">
    <property type="entry name" value="BCTRLSENSOR"/>
</dbReference>
<evidence type="ECO:0000313" key="11">
    <source>
        <dbReference type="EMBL" id="NYS26580.1"/>
    </source>
</evidence>
<dbReference type="PROSITE" id="PS50109">
    <property type="entry name" value="HIS_KIN"/>
    <property type="match status" value="1"/>
</dbReference>
<sequence>MVSAKSDAPIREAASALELPFFRFDADALRIRDVNHAMSSALGYSTDALQAMTLEELLRPEEASAFRSAIDGLGDRFTDVGLWQLRRHSGEWWQVEIRMRSPGGEGEPGVVAIVQDASRLLALQRAHDKLARRLHERETTLRLARHQLGVGIGKMEIDSGRMVWSDSADDIHGVTSEDSANDLDDYLGTIHPDDRAAMLAACEAFHASGAPHLEMSYRIMRPDGDTIHVRGVAVEEQRGDHAWLSGVFQDITDEVRAREEISEALQIRRIAARLARMGSWRVDLDPLRMVWSRETTAIHELPEGSTPSVEEGINYYAPEYRKKISSLFHACAKAGIAYDEVLQIVTAKGNRVWVRTIGEAVRDEAGAIVAVQGAFQDISELVAARTDAEDLSRRLHQTLDSISDGFILLDHDWRFLFVNAQAERIVGRSRVELLGRNNWEVFPEAIGTIVQREYERALESGEPVRFRVFFPPLATMFEIDAEPTPEGLAVYFRDVTQEQAREERLRLLEAAVSRQGDILLITEATPIDDPDGPKIVYVNEAFVKRTGYSREEAIGATPRILQGPKTDRAELDRIRRALEKWRPVRAELINYTRSGEEFWLELDIVPLADETGWYTHFVSVERDITERKRAEEESRLNQERFRLVTQATNDVIWDFDVVADRQWWNENLQKLFGHDPAQIEPGLDSWKNRLHPDDRDAAVASVDTLIAGSDDFWSGEYRFRHAEGHYLTVFDRSFVIRDAEGTAIRMLGSMIDVTSQREMENRLRQSQKLEAVGQLTGGVAHDFNNLLTVILGNAELLASELGDQAQLRALAEMTATAAERGAELTNRLLAFSRKQALDPRVLDVSGQVQSMEDLLRRALPESIDIRIVRAAGLWQAEIDASQLEAALLNLALNARDAMPDGGHLTIEMANAALDDDYVTTEPGLAPGQYVKISVTDTGEGMAPEVLDHVFEPFFTTKEVGKGSGLGLSMVHGFVKQSRGHVRVYSEPGEGTCVKLYFPRSDGMDAQPESDSAGSQIVGGGESILVVEDDPMVREHLVASLIGLGYKVEAAETGPQALELLQDLPGLDLLFTDIVLPGGMSGRNLADEARALRPTLKVLFTSGYSENAIAHHGRLDPGVELLSKPYRREQLATKVRKVLDNG</sequence>
<feature type="modified residue" description="4-aspartylphosphate" evidence="6">
    <location>
        <position position="1072"/>
    </location>
</feature>
<dbReference type="AlphaFoldDB" id="A0A7Z0I268"/>
<comment type="caution">
    <text evidence="11">The sequence shown here is derived from an EMBL/GenBank/DDBJ whole genome shotgun (WGS) entry which is preliminary data.</text>
</comment>
<evidence type="ECO:0000313" key="12">
    <source>
        <dbReference type="Proteomes" id="UP000529417"/>
    </source>
</evidence>
<dbReference type="Gene3D" id="3.30.450.20">
    <property type="entry name" value="PAS domain"/>
    <property type="match status" value="6"/>
</dbReference>
<dbReference type="CDD" id="cd00082">
    <property type="entry name" value="HisKA"/>
    <property type="match status" value="1"/>
</dbReference>
<reference evidence="11 12" key="1">
    <citation type="journal article" date="2000" name="Arch. Microbiol.">
        <title>Rhodobaca bogoriensis gen. nov. and sp. nov., an alkaliphilic purple nonsulfur bacterium from African Rift Valley soda lakes.</title>
        <authorList>
            <person name="Milford A.D."/>
            <person name="Achenbach L.A."/>
            <person name="Jung D.O."/>
            <person name="Madigan M.T."/>
        </authorList>
    </citation>
    <scope>NUCLEOTIDE SEQUENCE [LARGE SCALE GENOMIC DNA]</scope>
    <source>
        <strain evidence="11 12">2376</strain>
    </source>
</reference>
<dbReference type="InterPro" id="IPR011006">
    <property type="entry name" value="CheY-like_superfamily"/>
</dbReference>
<dbReference type="EC" id="2.7.13.3" evidence="2"/>
<keyword evidence="3 6" id="KW-0597">Phosphoprotein</keyword>
<evidence type="ECO:0000256" key="6">
    <source>
        <dbReference type="PROSITE-ProRule" id="PRU00169"/>
    </source>
</evidence>
<dbReference type="SMART" id="SM00387">
    <property type="entry name" value="HATPase_c"/>
    <property type="match status" value="1"/>
</dbReference>
<evidence type="ECO:0000256" key="4">
    <source>
        <dbReference type="ARBA" id="ARBA00022679"/>
    </source>
</evidence>
<feature type="domain" description="PAS" evidence="9">
    <location>
        <begin position="529"/>
        <end position="581"/>
    </location>
</feature>
<evidence type="ECO:0000256" key="5">
    <source>
        <dbReference type="ARBA" id="ARBA00022777"/>
    </source>
</evidence>
<dbReference type="InterPro" id="IPR036890">
    <property type="entry name" value="HATPase_C_sf"/>
</dbReference>
<feature type="domain" description="PAC" evidence="10">
    <location>
        <begin position="713"/>
        <end position="765"/>
    </location>
</feature>
<dbReference type="InterPro" id="IPR013655">
    <property type="entry name" value="PAS_fold_3"/>
</dbReference>
<feature type="domain" description="Histidine kinase" evidence="7">
    <location>
        <begin position="778"/>
        <end position="1001"/>
    </location>
</feature>
<dbReference type="InterPro" id="IPR000700">
    <property type="entry name" value="PAS-assoc_C"/>
</dbReference>
<dbReference type="InterPro" id="IPR000014">
    <property type="entry name" value="PAS"/>
</dbReference>
<dbReference type="SUPFAM" id="SSF52172">
    <property type="entry name" value="CheY-like"/>
    <property type="match status" value="1"/>
</dbReference>
<feature type="domain" description="PAS" evidence="9">
    <location>
        <begin position="391"/>
        <end position="461"/>
    </location>
</feature>